<comment type="caution">
    <text evidence="1">The sequence shown here is derived from an EMBL/GenBank/DDBJ whole genome shotgun (WGS) entry which is preliminary data.</text>
</comment>
<evidence type="ECO:0000313" key="1">
    <source>
        <dbReference type="EMBL" id="TFZ00946.1"/>
    </source>
</evidence>
<evidence type="ECO:0000313" key="2">
    <source>
        <dbReference type="Proteomes" id="UP000298180"/>
    </source>
</evidence>
<organism evidence="1 2">
    <name type="scientific">Ramlibacter henchirensis</name>
    <dbReference type="NCBI Taxonomy" id="204072"/>
    <lineage>
        <taxon>Bacteria</taxon>
        <taxon>Pseudomonadati</taxon>
        <taxon>Pseudomonadota</taxon>
        <taxon>Betaproteobacteria</taxon>
        <taxon>Burkholderiales</taxon>
        <taxon>Comamonadaceae</taxon>
        <taxon>Ramlibacter</taxon>
    </lineage>
</organism>
<gene>
    <name evidence="1" type="ORF">EZ313_21175</name>
</gene>
<protein>
    <submittedName>
        <fullName evidence="1">Uncharacterized protein</fullName>
    </submittedName>
</protein>
<proteinExistence type="predicted"/>
<dbReference type="Proteomes" id="UP000298180">
    <property type="component" value="Unassembled WGS sequence"/>
</dbReference>
<keyword evidence="2" id="KW-1185">Reference proteome</keyword>
<accession>A0A4Z0BNQ8</accession>
<name>A0A4Z0BNQ8_9BURK</name>
<dbReference type="EMBL" id="SMLM01000003">
    <property type="protein sequence ID" value="TFZ00946.1"/>
    <property type="molecule type" value="Genomic_DNA"/>
</dbReference>
<reference evidence="1 2" key="1">
    <citation type="submission" date="2019-03" db="EMBL/GenBank/DDBJ databases">
        <title>Ramlibacter henchirensis DSM 14656, whole genome shotgun sequence.</title>
        <authorList>
            <person name="Zhang X."/>
            <person name="Feng G."/>
            <person name="Zhu H."/>
        </authorList>
    </citation>
    <scope>NUCLEOTIDE SEQUENCE [LARGE SCALE GENOMIC DNA]</scope>
    <source>
        <strain evidence="1 2">DSM 14656</strain>
    </source>
</reference>
<dbReference type="AlphaFoldDB" id="A0A4Z0BNQ8"/>
<sequence length="63" mass="6819">MTVIPAKAGIQCVRFRGLFGKHWIPAFAGMTKMARGVLQLLDQAHGFHAAGRAWPGRFVGRAG</sequence>
<dbReference type="OrthoDB" id="9816043at2"/>